<name>W9XLC5_9EURO</name>
<reference evidence="6 7" key="1">
    <citation type="submission" date="2013-03" db="EMBL/GenBank/DDBJ databases">
        <title>The Genome Sequence of Capronia epimyces CBS 606.96.</title>
        <authorList>
            <consortium name="The Broad Institute Genomics Platform"/>
            <person name="Cuomo C."/>
            <person name="de Hoog S."/>
            <person name="Gorbushina A."/>
            <person name="Walker B."/>
            <person name="Young S.K."/>
            <person name="Zeng Q."/>
            <person name="Gargeya S."/>
            <person name="Fitzgerald M."/>
            <person name="Haas B."/>
            <person name="Abouelleil A."/>
            <person name="Allen A.W."/>
            <person name="Alvarado L."/>
            <person name="Arachchi H.M."/>
            <person name="Berlin A.M."/>
            <person name="Chapman S.B."/>
            <person name="Gainer-Dewar J."/>
            <person name="Goldberg J."/>
            <person name="Griggs A."/>
            <person name="Gujja S."/>
            <person name="Hansen M."/>
            <person name="Howarth C."/>
            <person name="Imamovic A."/>
            <person name="Ireland A."/>
            <person name="Larimer J."/>
            <person name="McCowan C."/>
            <person name="Murphy C."/>
            <person name="Pearson M."/>
            <person name="Poon T.W."/>
            <person name="Priest M."/>
            <person name="Roberts A."/>
            <person name="Saif S."/>
            <person name="Shea T."/>
            <person name="Sisk P."/>
            <person name="Sykes S."/>
            <person name="Wortman J."/>
            <person name="Nusbaum C."/>
            <person name="Birren B."/>
        </authorList>
    </citation>
    <scope>NUCLEOTIDE SEQUENCE [LARGE SCALE GENOMIC DNA]</scope>
    <source>
        <strain evidence="6 7">CBS 606.96</strain>
    </source>
</reference>
<keyword evidence="7" id="KW-1185">Reference proteome</keyword>
<dbReference type="AlphaFoldDB" id="W9XLC5"/>
<evidence type="ECO:0000313" key="7">
    <source>
        <dbReference type="Proteomes" id="UP000019478"/>
    </source>
</evidence>
<dbReference type="GeneID" id="19173375"/>
<feature type="domain" description="MYND-type" evidence="5">
    <location>
        <begin position="31"/>
        <end position="69"/>
    </location>
</feature>
<sequence length="448" mass="51466">MVQIVHSAHLPAAKVPYTDFKGPRGSLKHRCGFCLEPKSKLSKCTGCRAVRYCCREHQVQDRPGHKSVCNRIKRCRTKLDKEDHAVRNATPDFMTPANAFETDVGHFWGILNTRDYMRARFALADSLRRLGTLDGITEALDHMQDMLRLCRSDNMGIRDIIAPTLLQLDQDQECYDFIKWYATEGRRGDYDWGDMDLPFLNVKGANVLEDVGYLEKEFQVQHVSTVMLLKLKLLIDIINIKLARKVAAGRLPPELWARIELYVTRSPVSRQWVGKPYQAITTVQQKLELDVKLLARTIENINQNFVHMLLDADDYLSELPESYSSGTFEEMLLVLQHSYGAWWQHEGVLELLESARSIARKDSEDEIEDMMSGMTFENNPGSDRTKDELLHDVSINRLWGYFDDALEDATSLGEDRPSEVKRLRLKAEFEAAEEKERGFISSDDENDD</sequence>
<dbReference type="Gene3D" id="6.10.140.2220">
    <property type="match status" value="1"/>
</dbReference>
<dbReference type="HOGENOM" id="CLU_041470_2_1_1"/>
<evidence type="ECO:0000256" key="2">
    <source>
        <dbReference type="ARBA" id="ARBA00022771"/>
    </source>
</evidence>
<dbReference type="RefSeq" id="XP_007737575.1">
    <property type="nucleotide sequence ID" value="XM_007739385.1"/>
</dbReference>
<dbReference type="Proteomes" id="UP000019478">
    <property type="component" value="Unassembled WGS sequence"/>
</dbReference>
<evidence type="ECO:0000259" key="5">
    <source>
        <dbReference type="PROSITE" id="PS50865"/>
    </source>
</evidence>
<dbReference type="Pfam" id="PF01753">
    <property type="entry name" value="zf-MYND"/>
    <property type="match status" value="1"/>
</dbReference>
<proteinExistence type="predicted"/>
<dbReference type="PROSITE" id="PS50865">
    <property type="entry name" value="ZF_MYND_2"/>
    <property type="match status" value="1"/>
</dbReference>
<gene>
    <name evidence="6" type="ORF">A1O3_09291</name>
</gene>
<dbReference type="OrthoDB" id="5952526at2759"/>
<dbReference type="EMBL" id="AMGY01000009">
    <property type="protein sequence ID" value="EXJ78130.1"/>
    <property type="molecule type" value="Genomic_DNA"/>
</dbReference>
<dbReference type="InterPro" id="IPR002893">
    <property type="entry name" value="Znf_MYND"/>
</dbReference>
<dbReference type="STRING" id="1182542.W9XLC5"/>
<keyword evidence="3" id="KW-0862">Zinc</keyword>
<organism evidence="6 7">
    <name type="scientific">Capronia epimyces CBS 606.96</name>
    <dbReference type="NCBI Taxonomy" id="1182542"/>
    <lineage>
        <taxon>Eukaryota</taxon>
        <taxon>Fungi</taxon>
        <taxon>Dikarya</taxon>
        <taxon>Ascomycota</taxon>
        <taxon>Pezizomycotina</taxon>
        <taxon>Eurotiomycetes</taxon>
        <taxon>Chaetothyriomycetidae</taxon>
        <taxon>Chaetothyriales</taxon>
        <taxon>Herpotrichiellaceae</taxon>
        <taxon>Capronia</taxon>
    </lineage>
</organism>
<evidence type="ECO:0000256" key="4">
    <source>
        <dbReference type="PROSITE-ProRule" id="PRU00134"/>
    </source>
</evidence>
<keyword evidence="2 4" id="KW-0863">Zinc-finger</keyword>
<comment type="caution">
    <text evidence="6">The sequence shown here is derived from an EMBL/GenBank/DDBJ whole genome shotgun (WGS) entry which is preliminary data.</text>
</comment>
<evidence type="ECO:0000256" key="1">
    <source>
        <dbReference type="ARBA" id="ARBA00022723"/>
    </source>
</evidence>
<evidence type="ECO:0000313" key="6">
    <source>
        <dbReference type="EMBL" id="EXJ78130.1"/>
    </source>
</evidence>
<keyword evidence="1" id="KW-0479">Metal-binding</keyword>
<protein>
    <recommendedName>
        <fullName evidence="5">MYND-type domain-containing protein</fullName>
    </recommendedName>
</protein>
<dbReference type="GO" id="GO:0008270">
    <property type="term" value="F:zinc ion binding"/>
    <property type="evidence" value="ECO:0007669"/>
    <property type="project" value="UniProtKB-KW"/>
</dbReference>
<dbReference type="SUPFAM" id="SSF144232">
    <property type="entry name" value="HIT/MYND zinc finger-like"/>
    <property type="match status" value="1"/>
</dbReference>
<evidence type="ECO:0000256" key="3">
    <source>
        <dbReference type="ARBA" id="ARBA00022833"/>
    </source>
</evidence>
<accession>W9XLC5</accession>
<dbReference type="eggNOG" id="ENOG502RYG3">
    <property type="taxonomic scope" value="Eukaryota"/>
</dbReference>